<dbReference type="RefSeq" id="WP_200605292.1">
    <property type="nucleotide sequence ID" value="NZ_CP071517.1"/>
</dbReference>
<gene>
    <name evidence="1" type="ORF">HIV01_005330</name>
</gene>
<keyword evidence="2" id="KW-1185">Reference proteome</keyword>
<evidence type="ECO:0000313" key="1">
    <source>
        <dbReference type="EMBL" id="QSX75931.1"/>
    </source>
</evidence>
<accession>A0ABX7RET9</accession>
<evidence type="ECO:0000313" key="2">
    <source>
        <dbReference type="Proteomes" id="UP000663400"/>
    </source>
</evidence>
<name>A0ABX7RET9_9GAMM</name>
<dbReference type="EMBL" id="CP071517">
    <property type="protein sequence ID" value="QSX75931.1"/>
    <property type="molecule type" value="Genomic_DNA"/>
</dbReference>
<reference evidence="1 2" key="1">
    <citation type="submission" date="2021-02" db="EMBL/GenBank/DDBJ databases">
        <title>Lysobacter arenosi sp. nov., isolated from soil of gangwondo yeongwol, south Korea.</title>
        <authorList>
            <person name="Kim K.R."/>
            <person name="Kim K.H."/>
            <person name="Jeon C.O."/>
        </authorList>
    </citation>
    <scope>NUCLEOTIDE SEQUENCE [LARGE SCALE GENOMIC DNA]</scope>
    <source>
        <strain evidence="1 2">R7</strain>
    </source>
</reference>
<dbReference type="Proteomes" id="UP000663400">
    <property type="component" value="Chromosome"/>
</dbReference>
<proteinExistence type="predicted"/>
<organism evidence="1 2">
    <name type="scientific">Lysobacter arenosi</name>
    <dbReference type="NCBI Taxonomy" id="2795387"/>
    <lineage>
        <taxon>Bacteria</taxon>
        <taxon>Pseudomonadati</taxon>
        <taxon>Pseudomonadota</taxon>
        <taxon>Gammaproteobacteria</taxon>
        <taxon>Lysobacterales</taxon>
        <taxon>Lysobacteraceae</taxon>
        <taxon>Lysobacter</taxon>
    </lineage>
</organism>
<protein>
    <submittedName>
        <fullName evidence="1">Uncharacterized protein</fullName>
    </submittedName>
</protein>
<sequence length="117" mass="13343">MNTNLFYGTRSSVVEVVDIEREIASWLRHYRQYVVAFRADDYLPAVKLGLSAYLRGQSFDDCVDELEQSYLRVRGISRLDWYEALPVARAAWTRLMEQQTGRAASGQPQSYGLSTAA</sequence>